<evidence type="ECO:0000256" key="5">
    <source>
        <dbReference type="ARBA" id="ARBA00023004"/>
    </source>
</evidence>
<evidence type="ECO:0000256" key="4">
    <source>
        <dbReference type="ARBA" id="ARBA00022982"/>
    </source>
</evidence>
<keyword evidence="10" id="KW-1185">Reference proteome</keyword>
<reference evidence="10" key="1">
    <citation type="journal article" date="2019" name="Int. J. Syst. Evol. Microbiol.">
        <title>The Global Catalogue of Microorganisms (GCM) 10K type strain sequencing project: providing services to taxonomists for standard genome sequencing and annotation.</title>
        <authorList>
            <consortium name="The Broad Institute Genomics Platform"/>
            <consortium name="The Broad Institute Genome Sequencing Center for Infectious Disease"/>
            <person name="Wu L."/>
            <person name="Ma J."/>
        </authorList>
    </citation>
    <scope>NUCLEOTIDE SEQUENCE [LARGE SCALE GENOMIC DNA]</scope>
    <source>
        <strain evidence="10">JCM 17843</strain>
    </source>
</reference>
<comment type="caution">
    <text evidence="9">The sequence shown here is derived from an EMBL/GenBank/DDBJ whole genome shotgun (WGS) entry which is preliminary data.</text>
</comment>
<protein>
    <submittedName>
        <fullName evidence="9">Cytochrome c</fullName>
    </submittedName>
</protein>
<evidence type="ECO:0000259" key="8">
    <source>
        <dbReference type="PROSITE" id="PS51007"/>
    </source>
</evidence>
<dbReference type="InterPro" id="IPR009056">
    <property type="entry name" value="Cyt_c-like_dom"/>
</dbReference>
<dbReference type="SUPFAM" id="SSF46626">
    <property type="entry name" value="Cytochrome c"/>
    <property type="match status" value="1"/>
</dbReference>
<evidence type="ECO:0000313" key="10">
    <source>
        <dbReference type="Proteomes" id="UP000602381"/>
    </source>
</evidence>
<keyword evidence="7" id="KW-0732">Signal</keyword>
<evidence type="ECO:0000256" key="1">
    <source>
        <dbReference type="ARBA" id="ARBA00022448"/>
    </source>
</evidence>
<gene>
    <name evidence="9" type="primary">cy2</name>
    <name evidence="9" type="ORF">GCM10007972_21200</name>
</gene>
<dbReference type="RefSeq" id="WP_229773677.1">
    <property type="nucleotide sequence ID" value="NZ_BMOV01000007.1"/>
</dbReference>
<name>A0ABQ2LEM1_9PROT</name>
<evidence type="ECO:0000313" key="9">
    <source>
        <dbReference type="EMBL" id="GGO14261.1"/>
    </source>
</evidence>
<evidence type="ECO:0000256" key="6">
    <source>
        <dbReference type="PROSITE-ProRule" id="PRU00433"/>
    </source>
</evidence>
<dbReference type="PROSITE" id="PS51007">
    <property type="entry name" value="CYTC"/>
    <property type="match status" value="1"/>
</dbReference>
<proteinExistence type="predicted"/>
<keyword evidence="3 6" id="KW-0479">Metal-binding</keyword>
<keyword evidence="5 6" id="KW-0408">Iron</keyword>
<keyword evidence="1" id="KW-0813">Transport</keyword>
<dbReference type="InterPro" id="IPR002327">
    <property type="entry name" value="Cyt_c_1A/1B"/>
</dbReference>
<dbReference type="InterPro" id="IPR036909">
    <property type="entry name" value="Cyt_c-like_dom_sf"/>
</dbReference>
<dbReference type="Pfam" id="PF00034">
    <property type="entry name" value="Cytochrom_C"/>
    <property type="match status" value="1"/>
</dbReference>
<feature type="chain" id="PRO_5047440060" evidence="7">
    <location>
        <begin position="30"/>
        <end position="136"/>
    </location>
</feature>
<dbReference type="EMBL" id="BMOV01000007">
    <property type="protein sequence ID" value="GGO14261.1"/>
    <property type="molecule type" value="Genomic_DNA"/>
</dbReference>
<feature type="domain" description="Cytochrome c" evidence="8">
    <location>
        <begin position="31"/>
        <end position="131"/>
    </location>
</feature>
<dbReference type="PANTHER" id="PTHR11961">
    <property type="entry name" value="CYTOCHROME C"/>
    <property type="match status" value="1"/>
</dbReference>
<dbReference type="Proteomes" id="UP000602381">
    <property type="component" value="Unassembled WGS sequence"/>
</dbReference>
<evidence type="ECO:0000256" key="3">
    <source>
        <dbReference type="ARBA" id="ARBA00022723"/>
    </source>
</evidence>
<accession>A0ABQ2LEM1</accession>
<sequence length="136" mass="14840">MFEWKRTAALAPIALSLGFLGALPGPALADGDADIGAKIFRRCQACHTVNEGQHRVGPSLYDVVGRKAGSAEGFTRYSDAMTSSGITWTEDTLSAYLENPRQYIPGNKMAFPGLRKEEDRDNVIAFIERASDKDDD</sequence>
<dbReference type="PRINTS" id="PR00604">
    <property type="entry name" value="CYTCHRMECIAB"/>
</dbReference>
<evidence type="ECO:0000256" key="2">
    <source>
        <dbReference type="ARBA" id="ARBA00022617"/>
    </source>
</evidence>
<evidence type="ECO:0000256" key="7">
    <source>
        <dbReference type="SAM" id="SignalP"/>
    </source>
</evidence>
<feature type="signal peptide" evidence="7">
    <location>
        <begin position="1"/>
        <end position="29"/>
    </location>
</feature>
<dbReference type="Gene3D" id="1.10.760.10">
    <property type="entry name" value="Cytochrome c-like domain"/>
    <property type="match status" value="1"/>
</dbReference>
<organism evidence="9 10">
    <name type="scientific">Iodidimonas muriae</name>
    <dbReference type="NCBI Taxonomy" id="261467"/>
    <lineage>
        <taxon>Bacteria</taxon>
        <taxon>Pseudomonadati</taxon>
        <taxon>Pseudomonadota</taxon>
        <taxon>Alphaproteobacteria</taxon>
        <taxon>Iodidimonadales</taxon>
        <taxon>Iodidimonadaceae</taxon>
        <taxon>Iodidimonas</taxon>
    </lineage>
</organism>
<keyword evidence="4" id="KW-0249">Electron transport</keyword>
<keyword evidence="2 6" id="KW-0349">Heme</keyword>